<evidence type="ECO:0000259" key="9">
    <source>
        <dbReference type="PROSITE" id="PS51464"/>
    </source>
</evidence>
<reference evidence="10 11" key="1">
    <citation type="journal article" date="2016" name="Nat. Commun.">
        <title>Thousands of microbial genomes shed light on interconnected biogeochemical processes in an aquifer system.</title>
        <authorList>
            <person name="Anantharaman K."/>
            <person name="Brown C.T."/>
            <person name="Hug L.A."/>
            <person name="Sharon I."/>
            <person name="Castelle C.J."/>
            <person name="Probst A.J."/>
            <person name="Thomas B.C."/>
            <person name="Singh A."/>
            <person name="Wilkins M.J."/>
            <person name="Karaoz U."/>
            <person name="Brodie E.L."/>
            <person name="Williams K.H."/>
            <person name="Hubbard S.S."/>
            <person name="Banfield J.F."/>
        </authorList>
    </citation>
    <scope>NUCLEOTIDE SEQUENCE [LARGE SCALE GENOMIC DNA]</scope>
</reference>
<feature type="domain" description="Glutamine amidotransferase type-2" evidence="8">
    <location>
        <begin position="1"/>
        <end position="109"/>
    </location>
</feature>
<evidence type="ECO:0000256" key="4">
    <source>
        <dbReference type="ARBA" id="ARBA00022576"/>
    </source>
</evidence>
<dbReference type="InterPro" id="IPR017932">
    <property type="entry name" value="GATase_2_dom"/>
</dbReference>
<organism evidence="10 11">
    <name type="scientific">Candidatus Nomurabacteria bacterium RIFCSPLOWO2_12_FULL_44_11</name>
    <dbReference type="NCBI Taxonomy" id="1801796"/>
    <lineage>
        <taxon>Bacteria</taxon>
        <taxon>Candidatus Nomuraibacteriota</taxon>
    </lineage>
</organism>
<evidence type="ECO:0000313" key="10">
    <source>
        <dbReference type="EMBL" id="OGJ01393.1"/>
    </source>
</evidence>
<dbReference type="GO" id="GO:0006002">
    <property type="term" value="P:fructose 6-phosphate metabolic process"/>
    <property type="evidence" value="ECO:0007669"/>
    <property type="project" value="TreeGrafter"/>
</dbReference>
<evidence type="ECO:0000313" key="11">
    <source>
        <dbReference type="Proteomes" id="UP000178645"/>
    </source>
</evidence>
<keyword evidence="4" id="KW-0032">Aminotransferase</keyword>
<dbReference type="Proteomes" id="UP000178645">
    <property type="component" value="Unassembled WGS sequence"/>
</dbReference>
<dbReference type="NCBIfam" id="TIGR01135">
    <property type="entry name" value="glmS"/>
    <property type="match status" value="1"/>
</dbReference>
<keyword evidence="6" id="KW-0677">Repeat</keyword>
<dbReference type="Gene3D" id="3.40.50.10490">
    <property type="entry name" value="Glucose-6-phosphate isomerase like protein, domain 1"/>
    <property type="match status" value="2"/>
</dbReference>
<dbReference type="GO" id="GO:0005829">
    <property type="term" value="C:cytosol"/>
    <property type="evidence" value="ECO:0007669"/>
    <property type="project" value="TreeGrafter"/>
</dbReference>
<dbReference type="InterPro" id="IPR029055">
    <property type="entry name" value="Ntn_hydrolases_N"/>
</dbReference>
<keyword evidence="7" id="KW-0315">Glutamine amidotransferase</keyword>
<evidence type="ECO:0000256" key="3">
    <source>
        <dbReference type="ARBA" id="ARBA00016090"/>
    </source>
</evidence>
<dbReference type="GO" id="GO:0006047">
    <property type="term" value="P:UDP-N-acetylglucosamine metabolic process"/>
    <property type="evidence" value="ECO:0007669"/>
    <property type="project" value="TreeGrafter"/>
</dbReference>
<gene>
    <name evidence="10" type="ORF">A3G53_02430</name>
</gene>
<evidence type="ECO:0000256" key="5">
    <source>
        <dbReference type="ARBA" id="ARBA00022679"/>
    </source>
</evidence>
<dbReference type="PROSITE" id="PS51278">
    <property type="entry name" value="GATASE_TYPE_2"/>
    <property type="match status" value="1"/>
</dbReference>
<dbReference type="InterPro" id="IPR005855">
    <property type="entry name" value="GFAT"/>
</dbReference>
<protein>
    <recommendedName>
        <fullName evidence="3">Glutamine--fructose-6-phosphate aminotransferase [isomerizing]</fullName>
        <ecNumber evidence="2">2.6.1.16</ecNumber>
    </recommendedName>
</protein>
<dbReference type="InterPro" id="IPR035466">
    <property type="entry name" value="GlmS/AgaS_SIS"/>
</dbReference>
<dbReference type="NCBIfam" id="NF001484">
    <property type="entry name" value="PRK00331.1"/>
    <property type="match status" value="1"/>
</dbReference>
<dbReference type="SUPFAM" id="SSF53697">
    <property type="entry name" value="SIS domain"/>
    <property type="match status" value="1"/>
</dbReference>
<dbReference type="Gene3D" id="3.60.20.10">
    <property type="entry name" value="Glutamine Phosphoribosylpyrophosphate, subunit 1, domain 1"/>
    <property type="match status" value="1"/>
</dbReference>
<keyword evidence="5" id="KW-0808">Transferase</keyword>
<dbReference type="GO" id="GO:0004360">
    <property type="term" value="F:glutamine-fructose-6-phosphate transaminase (isomerizing) activity"/>
    <property type="evidence" value="ECO:0007669"/>
    <property type="project" value="UniProtKB-EC"/>
</dbReference>
<dbReference type="Pfam" id="PF01380">
    <property type="entry name" value="SIS"/>
    <property type="match status" value="2"/>
</dbReference>
<accession>A0A1F6Y4U4</accession>
<dbReference type="InterPro" id="IPR001347">
    <property type="entry name" value="SIS_dom"/>
</dbReference>
<comment type="catalytic activity">
    <reaction evidence="1">
        <text>D-fructose 6-phosphate + L-glutamine = D-glucosamine 6-phosphate + L-glutamate</text>
        <dbReference type="Rhea" id="RHEA:13237"/>
        <dbReference type="ChEBI" id="CHEBI:29985"/>
        <dbReference type="ChEBI" id="CHEBI:58359"/>
        <dbReference type="ChEBI" id="CHEBI:58725"/>
        <dbReference type="ChEBI" id="CHEBI:61527"/>
        <dbReference type="EC" id="2.6.1.16"/>
    </reaction>
</comment>
<dbReference type="FunFam" id="3.40.50.10490:FF:000001">
    <property type="entry name" value="Glutamine--fructose-6-phosphate aminotransferase [isomerizing]"/>
    <property type="match status" value="1"/>
</dbReference>
<dbReference type="GO" id="GO:0006487">
    <property type="term" value="P:protein N-linked glycosylation"/>
    <property type="evidence" value="ECO:0007669"/>
    <property type="project" value="TreeGrafter"/>
</dbReference>
<dbReference type="EC" id="2.6.1.16" evidence="2"/>
<dbReference type="GO" id="GO:0097367">
    <property type="term" value="F:carbohydrate derivative binding"/>
    <property type="evidence" value="ECO:0007669"/>
    <property type="project" value="InterPro"/>
</dbReference>
<evidence type="ECO:0000256" key="2">
    <source>
        <dbReference type="ARBA" id="ARBA00012916"/>
    </source>
</evidence>
<name>A0A1F6Y4U4_9BACT</name>
<dbReference type="AlphaFoldDB" id="A0A1F6Y4U4"/>
<comment type="caution">
    <text evidence="10">The sequence shown here is derived from an EMBL/GenBank/DDBJ whole genome shotgun (WGS) entry which is preliminary data.</text>
</comment>
<sequence>KAKVKGPFESETDTEILAKWIFQNYEKDSKRDLAQAVKKALLSVRGTYGLAIMHADHPDEIVAARLGSPLVVGIGEGEYYLASDVTPILPYTKQVSYLDDGEVAVISRQGLKIFNIKDELITKGVTQIDWDIEKAQKGGFENFMLKEIFDQPTVFEDAVRGRMDMKEGTAKLGGLNMSLKEMQKINRIILIACGTASYACIVAKYAFERLSGIPTEVDVSSEFRYRDPIVDEHTLVFAVSQSGETIDTLMALREAKRKGGRVRGIVNVIGSTIAREAGAGTYIHAGPELAVASTKAYTNMVAILLLYALEFGRLHHTTVATGERILQSLLEIPEKMNEILKSSDQIKTIAEKYKNYPNFLFLGRGVNFPVALEGSLKLKETSYIHSEAYPGGEMKHGAMALLTPNFPVIAIMTDNQLYEKMKSNIMEVRARKSPIIIIANEGDLEAKELSDDVIYIPKTMELLEPLLNTIPLQLFAYHTAVALGRDVDRPRNLAKSVTVE</sequence>
<feature type="non-terminal residue" evidence="10">
    <location>
        <position position="1"/>
    </location>
</feature>
<dbReference type="SUPFAM" id="SSF56235">
    <property type="entry name" value="N-terminal nucleophile aminohydrolases (Ntn hydrolases)"/>
    <property type="match status" value="1"/>
</dbReference>
<dbReference type="EMBL" id="MFVU01000027">
    <property type="protein sequence ID" value="OGJ01393.1"/>
    <property type="molecule type" value="Genomic_DNA"/>
</dbReference>
<evidence type="ECO:0000256" key="1">
    <source>
        <dbReference type="ARBA" id="ARBA00001031"/>
    </source>
</evidence>
<dbReference type="InterPro" id="IPR046348">
    <property type="entry name" value="SIS_dom_sf"/>
</dbReference>
<dbReference type="CDD" id="cd05009">
    <property type="entry name" value="SIS_GlmS_GlmD_2"/>
    <property type="match status" value="1"/>
</dbReference>
<feature type="domain" description="SIS" evidence="9">
    <location>
        <begin position="349"/>
        <end position="490"/>
    </location>
</feature>
<dbReference type="PROSITE" id="PS51464">
    <property type="entry name" value="SIS"/>
    <property type="match status" value="2"/>
</dbReference>
<dbReference type="InterPro" id="IPR035490">
    <property type="entry name" value="GlmS/FrlB_SIS"/>
</dbReference>
<dbReference type="PANTHER" id="PTHR10937">
    <property type="entry name" value="GLUCOSAMINE--FRUCTOSE-6-PHOSPHATE AMINOTRANSFERASE, ISOMERIZING"/>
    <property type="match status" value="1"/>
</dbReference>
<dbReference type="PANTHER" id="PTHR10937:SF0">
    <property type="entry name" value="GLUTAMINE--FRUCTOSE-6-PHOSPHATE TRANSAMINASE (ISOMERIZING)"/>
    <property type="match status" value="1"/>
</dbReference>
<evidence type="ECO:0000256" key="7">
    <source>
        <dbReference type="ARBA" id="ARBA00022962"/>
    </source>
</evidence>
<dbReference type="CDD" id="cd05008">
    <property type="entry name" value="SIS_GlmS_GlmD_1"/>
    <property type="match status" value="1"/>
</dbReference>
<feature type="domain" description="SIS" evidence="9">
    <location>
        <begin position="178"/>
        <end position="328"/>
    </location>
</feature>
<proteinExistence type="predicted"/>
<evidence type="ECO:0000259" key="8">
    <source>
        <dbReference type="PROSITE" id="PS51278"/>
    </source>
</evidence>
<evidence type="ECO:0000256" key="6">
    <source>
        <dbReference type="ARBA" id="ARBA00022737"/>
    </source>
</evidence>